<keyword evidence="3" id="KW-0411">Iron-sulfur</keyword>
<dbReference type="Pfam" id="PF13370">
    <property type="entry name" value="Fer4_13"/>
    <property type="match status" value="1"/>
</dbReference>
<evidence type="ECO:0000256" key="1">
    <source>
        <dbReference type="ARBA" id="ARBA00022723"/>
    </source>
</evidence>
<evidence type="ECO:0000256" key="2">
    <source>
        <dbReference type="ARBA" id="ARBA00023004"/>
    </source>
</evidence>
<comment type="caution">
    <text evidence="5">The sequence shown here is derived from an EMBL/GenBank/DDBJ whole genome shotgun (WGS) entry which is preliminary data.</text>
</comment>
<keyword evidence="1" id="KW-0479">Metal-binding</keyword>
<feature type="domain" description="4Fe-4S ferredoxin-type" evidence="4">
    <location>
        <begin position="210"/>
        <end position="238"/>
    </location>
</feature>
<keyword evidence="2" id="KW-0408">Iron</keyword>
<dbReference type="AlphaFoldDB" id="A0A9W7GR69"/>
<dbReference type="PANTHER" id="PTHR44579:SF2">
    <property type="entry name" value="OS01G0730500 PROTEIN"/>
    <property type="match status" value="1"/>
</dbReference>
<dbReference type="GO" id="GO:0051536">
    <property type="term" value="F:iron-sulfur cluster binding"/>
    <property type="evidence" value="ECO:0007669"/>
    <property type="project" value="UniProtKB-KW"/>
</dbReference>
<dbReference type="PROSITE" id="PS51379">
    <property type="entry name" value="4FE4S_FER_2"/>
    <property type="match status" value="1"/>
</dbReference>
<dbReference type="PRINTS" id="PR00352">
    <property type="entry name" value="3FE4SFRDOXIN"/>
</dbReference>
<dbReference type="InterPro" id="IPR001080">
    <property type="entry name" value="3Fe4S_ferredoxin"/>
</dbReference>
<protein>
    <recommendedName>
        <fullName evidence="4">4Fe-4S ferredoxin-type domain-containing protein</fullName>
    </recommendedName>
</protein>
<gene>
    <name evidence="5" type="ORF">TrCOL_g11635</name>
</gene>
<evidence type="ECO:0000259" key="4">
    <source>
        <dbReference type="PROSITE" id="PS51379"/>
    </source>
</evidence>
<evidence type="ECO:0000256" key="3">
    <source>
        <dbReference type="ARBA" id="ARBA00023014"/>
    </source>
</evidence>
<dbReference type="PANTHER" id="PTHR44579">
    <property type="entry name" value="OS01G0730500 PROTEIN"/>
    <property type="match status" value="1"/>
</dbReference>
<dbReference type="EMBL" id="BRYA01000490">
    <property type="protein sequence ID" value="GMI49328.1"/>
    <property type="molecule type" value="Genomic_DNA"/>
</dbReference>
<evidence type="ECO:0000313" key="6">
    <source>
        <dbReference type="Proteomes" id="UP001165065"/>
    </source>
</evidence>
<accession>A0A9W7GR69</accession>
<organism evidence="5 6">
    <name type="scientific">Triparma columacea</name>
    <dbReference type="NCBI Taxonomy" id="722753"/>
    <lineage>
        <taxon>Eukaryota</taxon>
        <taxon>Sar</taxon>
        <taxon>Stramenopiles</taxon>
        <taxon>Ochrophyta</taxon>
        <taxon>Bolidophyceae</taxon>
        <taxon>Parmales</taxon>
        <taxon>Triparmaceae</taxon>
        <taxon>Triparma</taxon>
    </lineage>
</organism>
<dbReference type="SUPFAM" id="SSF54862">
    <property type="entry name" value="4Fe-4S ferredoxins"/>
    <property type="match status" value="1"/>
</dbReference>
<dbReference type="Proteomes" id="UP001165065">
    <property type="component" value="Unassembled WGS sequence"/>
</dbReference>
<dbReference type="GO" id="GO:0005506">
    <property type="term" value="F:iron ion binding"/>
    <property type="evidence" value="ECO:0007669"/>
    <property type="project" value="InterPro"/>
</dbReference>
<evidence type="ECO:0000313" key="5">
    <source>
        <dbReference type="EMBL" id="GMI49328.1"/>
    </source>
</evidence>
<sequence length="384" mass="42375">MSCIDDDLSYVSTTELEEDARNALLVHCGEQALAPLPEPPMELPALWHEEQGMPSGYFEVEVKAMFDEHSEGKSEMDAAATARWLSKCFSEEFGPHSTLVIAVLAENGHLGLITYPEFRELYLKSLSAGNVDAIRRDFLAHATPTLPLPAPETSTRPTSVPNLWDECILYDNDQASAMDGESFGADSPSHLRVETLAIDSSVPRHIRDGSFMFVDEDSCIGCGNCAMASPATFKMLQSTGRARAYAQASDKDGSIEAAIQSCPVDCIKAVSFEELKLFENARENGDGRADHRHMGRSLNNGNGTPLHVSGMTSDANHRSSWYHTLKSKCSMSGSCPKKGCYDCPHFSEKGANPYFKAKNEIMEEKRLEELMETLGKEMRKRMEL</sequence>
<name>A0A9W7GR69_9STRA</name>
<dbReference type="OrthoDB" id="376357at2759"/>
<dbReference type="GO" id="GO:0009055">
    <property type="term" value="F:electron transfer activity"/>
    <property type="evidence" value="ECO:0007669"/>
    <property type="project" value="InterPro"/>
</dbReference>
<dbReference type="Gene3D" id="3.30.70.20">
    <property type="match status" value="1"/>
</dbReference>
<dbReference type="InterPro" id="IPR017896">
    <property type="entry name" value="4Fe4S_Fe-S-bd"/>
</dbReference>
<reference evidence="6" key="1">
    <citation type="journal article" date="2023" name="Commun. Biol.">
        <title>Genome analysis of Parmales, the sister group of diatoms, reveals the evolutionary specialization of diatoms from phago-mixotrophs to photoautotrophs.</title>
        <authorList>
            <person name="Ban H."/>
            <person name="Sato S."/>
            <person name="Yoshikawa S."/>
            <person name="Yamada K."/>
            <person name="Nakamura Y."/>
            <person name="Ichinomiya M."/>
            <person name="Sato N."/>
            <person name="Blanc-Mathieu R."/>
            <person name="Endo H."/>
            <person name="Kuwata A."/>
            <person name="Ogata H."/>
        </authorList>
    </citation>
    <scope>NUCLEOTIDE SEQUENCE [LARGE SCALE GENOMIC DNA]</scope>
</reference>
<proteinExistence type="predicted"/>
<keyword evidence="6" id="KW-1185">Reference proteome</keyword>